<dbReference type="AlphaFoldDB" id="A0A1B9GD27"/>
<organism evidence="1">
    <name type="scientific">Kwoniella bestiolae CBS 10118</name>
    <dbReference type="NCBI Taxonomy" id="1296100"/>
    <lineage>
        <taxon>Eukaryota</taxon>
        <taxon>Fungi</taxon>
        <taxon>Dikarya</taxon>
        <taxon>Basidiomycota</taxon>
        <taxon>Agaricomycotina</taxon>
        <taxon>Tremellomycetes</taxon>
        <taxon>Tremellales</taxon>
        <taxon>Cryptococcaceae</taxon>
        <taxon>Kwoniella</taxon>
    </lineage>
</organism>
<sequence length="102" mass="11139">MAETVSVQVTVNRSLIPQGWYLDTEGHLCPPSSPGREEFTNDRVPISQWTTITVAGMNINNISNSTHKEVTVSGGPTTEAAMRLTSEDSQKPRGYCVFKLLG</sequence>
<evidence type="ECO:0000313" key="1">
    <source>
        <dbReference type="EMBL" id="OCF28929.1"/>
    </source>
</evidence>
<dbReference type="KEGG" id="kbi:30204818"/>
<keyword evidence="3" id="KW-1185">Reference proteome</keyword>
<dbReference type="RefSeq" id="XP_019049999.1">
    <property type="nucleotide sequence ID" value="XM_019187121.1"/>
</dbReference>
<reference evidence="2" key="2">
    <citation type="submission" date="2013-07" db="EMBL/GenBank/DDBJ databases">
        <authorList>
            <consortium name="The Broad Institute Genome Sequencing Platform"/>
            <person name="Cuomo C."/>
            <person name="Litvintseva A."/>
            <person name="Chen Y."/>
            <person name="Heitman J."/>
            <person name="Sun S."/>
            <person name="Springer D."/>
            <person name="Dromer F."/>
            <person name="Young S.K."/>
            <person name="Zeng Q."/>
            <person name="Gargeya S."/>
            <person name="Fitzgerald M."/>
            <person name="Abouelleil A."/>
            <person name="Alvarado L."/>
            <person name="Berlin A.M."/>
            <person name="Chapman S.B."/>
            <person name="Dewar J."/>
            <person name="Goldberg J."/>
            <person name="Griggs A."/>
            <person name="Gujja S."/>
            <person name="Hansen M."/>
            <person name="Howarth C."/>
            <person name="Imamovic A."/>
            <person name="Larimer J."/>
            <person name="McCowan C."/>
            <person name="Murphy C."/>
            <person name="Pearson M."/>
            <person name="Priest M."/>
            <person name="Roberts A."/>
            <person name="Saif S."/>
            <person name="Shea T."/>
            <person name="Sykes S."/>
            <person name="Wortman J."/>
            <person name="Nusbaum C."/>
            <person name="Birren B."/>
        </authorList>
    </citation>
    <scope>NUCLEOTIDE SEQUENCE</scope>
    <source>
        <strain evidence="2">CBS 10118</strain>
    </source>
</reference>
<evidence type="ECO:0000313" key="3">
    <source>
        <dbReference type="Proteomes" id="UP000092730"/>
    </source>
</evidence>
<dbReference type="VEuPathDB" id="FungiDB:I302_00419"/>
<dbReference type="EMBL" id="KI894018">
    <property type="protein sequence ID" value="OCF28929.1"/>
    <property type="molecule type" value="Genomic_DNA"/>
</dbReference>
<proteinExistence type="predicted"/>
<reference evidence="1" key="1">
    <citation type="submission" date="2013-07" db="EMBL/GenBank/DDBJ databases">
        <title>The Genome Sequence of Cryptococcus bestiolae CBS10118.</title>
        <authorList>
            <consortium name="The Broad Institute Genome Sequencing Platform"/>
            <person name="Cuomo C."/>
            <person name="Litvintseva A."/>
            <person name="Chen Y."/>
            <person name="Heitman J."/>
            <person name="Sun S."/>
            <person name="Springer D."/>
            <person name="Dromer F."/>
            <person name="Young S.K."/>
            <person name="Zeng Q."/>
            <person name="Gargeya S."/>
            <person name="Fitzgerald M."/>
            <person name="Abouelleil A."/>
            <person name="Alvarado L."/>
            <person name="Berlin A.M."/>
            <person name="Chapman S.B."/>
            <person name="Dewar J."/>
            <person name="Goldberg J."/>
            <person name="Griggs A."/>
            <person name="Gujja S."/>
            <person name="Hansen M."/>
            <person name="Howarth C."/>
            <person name="Imamovic A."/>
            <person name="Larimer J."/>
            <person name="McCowan C."/>
            <person name="Murphy C."/>
            <person name="Pearson M."/>
            <person name="Priest M."/>
            <person name="Roberts A."/>
            <person name="Saif S."/>
            <person name="Shea T."/>
            <person name="Sykes S."/>
            <person name="Wortman J."/>
            <person name="Nusbaum C."/>
            <person name="Birren B."/>
        </authorList>
    </citation>
    <scope>NUCLEOTIDE SEQUENCE [LARGE SCALE GENOMIC DNA]</scope>
    <source>
        <strain evidence="1">CBS 10118</strain>
    </source>
</reference>
<protein>
    <submittedName>
        <fullName evidence="1">Uncharacterized protein</fullName>
    </submittedName>
</protein>
<reference evidence="2" key="4">
    <citation type="submission" date="2024-02" db="EMBL/GenBank/DDBJ databases">
        <title>Comparative genomics of Cryptococcus and Kwoniella reveals pathogenesis evolution and contrasting modes of karyotype evolution via chromosome fusion or intercentromeric recombination.</title>
        <authorList>
            <person name="Coelho M.A."/>
            <person name="David-Palma M."/>
            <person name="Shea T."/>
            <person name="Bowers K."/>
            <person name="McGinley-Smith S."/>
            <person name="Mohammad A.W."/>
            <person name="Gnirke A."/>
            <person name="Yurkov A.M."/>
            <person name="Nowrousian M."/>
            <person name="Sun S."/>
            <person name="Cuomo C.A."/>
            <person name="Heitman J."/>
        </authorList>
    </citation>
    <scope>NUCLEOTIDE SEQUENCE</scope>
    <source>
        <strain evidence="2">CBS 10118</strain>
    </source>
</reference>
<dbReference type="GeneID" id="30204818"/>
<dbReference type="EMBL" id="CP144541">
    <property type="protein sequence ID" value="WVW79772.1"/>
    <property type="molecule type" value="Genomic_DNA"/>
</dbReference>
<name>A0A1B9GD27_9TREE</name>
<dbReference type="Proteomes" id="UP000092730">
    <property type="component" value="Chromosome 1"/>
</dbReference>
<gene>
    <name evidence="1" type="ORF">I302_00419</name>
    <name evidence="2" type="ORF">I302_101742</name>
</gene>
<accession>A0A1B9GD27</accession>
<reference evidence="1" key="3">
    <citation type="submission" date="2014-01" db="EMBL/GenBank/DDBJ databases">
        <title>Evolution of pathogenesis and genome organization in the Tremellales.</title>
        <authorList>
            <person name="Cuomo C."/>
            <person name="Litvintseva A."/>
            <person name="Heitman J."/>
            <person name="Chen Y."/>
            <person name="Sun S."/>
            <person name="Springer D."/>
            <person name="Dromer F."/>
            <person name="Young S."/>
            <person name="Zeng Q."/>
            <person name="Chapman S."/>
            <person name="Gujja S."/>
            <person name="Saif S."/>
            <person name="Birren B."/>
        </authorList>
    </citation>
    <scope>NUCLEOTIDE SEQUENCE</scope>
    <source>
        <strain evidence="1">CBS 10118</strain>
    </source>
</reference>
<evidence type="ECO:0000313" key="2">
    <source>
        <dbReference type="EMBL" id="WVW79772.1"/>
    </source>
</evidence>